<reference evidence="1 2" key="1">
    <citation type="journal article" date="2020" name="Int. J. Syst. Evol. Microbiol.">
        <title>Reclassification of Streptomyces castelarensis and Streptomyces sporoclivatus as later heterotypic synonyms of Streptomyces antimycoticus.</title>
        <authorList>
            <person name="Komaki H."/>
            <person name="Tamura T."/>
        </authorList>
    </citation>
    <scope>NUCLEOTIDE SEQUENCE [LARGE SCALE GENOMIC DNA]</scope>
    <source>
        <strain evidence="1 2">NBRC 100767</strain>
    </source>
</reference>
<dbReference type="Proteomes" id="UP000463951">
    <property type="component" value="Chromosome"/>
</dbReference>
<dbReference type="EMBL" id="AP019620">
    <property type="protein sequence ID" value="BBJ47017.1"/>
    <property type="molecule type" value="Genomic_DNA"/>
</dbReference>
<sequence>MTYVTPPQSGRGRLSGLLLESEEVEVRFEVPIAPLAEWLNATYRITSAEAEMDGLD</sequence>
<name>A0A499VLD9_9ACTN</name>
<organism evidence="1 2">
    <name type="scientific">Streptomyces antimycoticus</name>
    <dbReference type="NCBI Taxonomy" id="68175"/>
    <lineage>
        <taxon>Bacteria</taxon>
        <taxon>Bacillati</taxon>
        <taxon>Actinomycetota</taxon>
        <taxon>Actinomycetes</taxon>
        <taxon>Kitasatosporales</taxon>
        <taxon>Streptomycetaceae</taxon>
        <taxon>Streptomyces</taxon>
        <taxon>Streptomyces violaceusniger group</taxon>
    </lineage>
</organism>
<dbReference type="Gene3D" id="2.30.31.20">
    <property type="entry name" value="Sporulation-specific cell division protein SsgB"/>
    <property type="match status" value="1"/>
</dbReference>
<dbReference type="AlphaFoldDB" id="A0A499VLD9"/>
<evidence type="ECO:0000313" key="1">
    <source>
        <dbReference type="EMBL" id="BBJ47017.1"/>
    </source>
</evidence>
<dbReference type="InterPro" id="IPR038658">
    <property type="entry name" value="SsgB_sf"/>
</dbReference>
<accession>A0A499VLD9</accession>
<protein>
    <submittedName>
        <fullName evidence="1">Uncharacterized protein</fullName>
    </submittedName>
</protein>
<evidence type="ECO:0000313" key="2">
    <source>
        <dbReference type="Proteomes" id="UP000463951"/>
    </source>
</evidence>
<proteinExistence type="predicted"/>
<gene>
    <name evidence="1" type="ORF">SSPO_097350</name>
</gene>